<proteinExistence type="predicted"/>
<gene>
    <name evidence="1" type="ORF">FN846DRAFT_757959</name>
</gene>
<dbReference type="InterPro" id="IPR041078">
    <property type="entry name" value="Plavaka"/>
</dbReference>
<sequence length="53" mass="5835">TIVPLIFYPDATHPTNFSGDGKAWPLYLTIRNLPAAIRNKDTMQAVILVGLLP</sequence>
<protein>
    <submittedName>
        <fullName evidence="1">Uncharacterized protein</fullName>
    </submittedName>
</protein>
<keyword evidence="2" id="KW-1185">Reference proteome</keyword>
<dbReference type="Proteomes" id="UP000326924">
    <property type="component" value="Unassembled WGS sequence"/>
</dbReference>
<feature type="non-terminal residue" evidence="1">
    <location>
        <position position="1"/>
    </location>
</feature>
<feature type="non-terminal residue" evidence="1">
    <location>
        <position position="53"/>
    </location>
</feature>
<evidence type="ECO:0000313" key="2">
    <source>
        <dbReference type="Proteomes" id="UP000326924"/>
    </source>
</evidence>
<dbReference type="OrthoDB" id="5412085at2759"/>
<reference evidence="1 2" key="1">
    <citation type="submission" date="2019-09" db="EMBL/GenBank/DDBJ databases">
        <title>Draft genome of the ectomycorrhizal ascomycete Sphaerosporella brunnea.</title>
        <authorList>
            <consortium name="DOE Joint Genome Institute"/>
            <person name="Benucci G.M."/>
            <person name="Marozzi G."/>
            <person name="Antonielli L."/>
            <person name="Sanchez S."/>
            <person name="Marco P."/>
            <person name="Wang X."/>
            <person name="Falini L.B."/>
            <person name="Barry K."/>
            <person name="Haridas S."/>
            <person name="Lipzen A."/>
            <person name="Labutti K."/>
            <person name="Grigoriev I.V."/>
            <person name="Murat C."/>
            <person name="Martin F."/>
            <person name="Albertini E."/>
            <person name="Donnini D."/>
            <person name="Bonito G."/>
        </authorList>
    </citation>
    <scope>NUCLEOTIDE SEQUENCE [LARGE SCALE GENOMIC DNA]</scope>
    <source>
        <strain evidence="1 2">Sb_GMNB300</strain>
    </source>
</reference>
<accession>A0A5J5F1V4</accession>
<organism evidence="1 2">
    <name type="scientific">Sphaerosporella brunnea</name>
    <dbReference type="NCBI Taxonomy" id="1250544"/>
    <lineage>
        <taxon>Eukaryota</taxon>
        <taxon>Fungi</taxon>
        <taxon>Dikarya</taxon>
        <taxon>Ascomycota</taxon>
        <taxon>Pezizomycotina</taxon>
        <taxon>Pezizomycetes</taxon>
        <taxon>Pezizales</taxon>
        <taxon>Pyronemataceae</taxon>
        <taxon>Sphaerosporella</taxon>
    </lineage>
</organism>
<dbReference type="AlphaFoldDB" id="A0A5J5F1V4"/>
<dbReference type="Pfam" id="PF18759">
    <property type="entry name" value="Plavaka"/>
    <property type="match status" value="1"/>
</dbReference>
<evidence type="ECO:0000313" key="1">
    <source>
        <dbReference type="EMBL" id="KAA8910111.1"/>
    </source>
</evidence>
<comment type="caution">
    <text evidence="1">The sequence shown here is derived from an EMBL/GenBank/DDBJ whole genome shotgun (WGS) entry which is preliminary data.</text>
</comment>
<dbReference type="InParanoid" id="A0A5J5F1V4"/>
<name>A0A5J5F1V4_9PEZI</name>
<dbReference type="EMBL" id="VXIS01000050">
    <property type="protein sequence ID" value="KAA8910111.1"/>
    <property type="molecule type" value="Genomic_DNA"/>
</dbReference>